<dbReference type="InterPro" id="IPR011009">
    <property type="entry name" value="Kinase-like_dom_sf"/>
</dbReference>
<dbReference type="PROSITE" id="PS50011">
    <property type="entry name" value="PROTEIN_KINASE_DOM"/>
    <property type="match status" value="1"/>
</dbReference>
<dbReference type="Gene3D" id="1.10.510.10">
    <property type="entry name" value="Transferase(Phosphotransferase) domain 1"/>
    <property type="match status" value="1"/>
</dbReference>
<keyword evidence="7" id="KW-0812">Transmembrane</keyword>
<dbReference type="InterPro" id="IPR000719">
    <property type="entry name" value="Prot_kinase_dom"/>
</dbReference>
<evidence type="ECO:0000256" key="3">
    <source>
        <dbReference type="ARBA" id="ARBA00022777"/>
    </source>
</evidence>
<evidence type="ECO:0000256" key="6">
    <source>
        <dbReference type="SAM" id="MobiDB-lite"/>
    </source>
</evidence>
<dbReference type="PROSITE" id="PS00108">
    <property type="entry name" value="PROTEIN_KINASE_ST"/>
    <property type="match status" value="1"/>
</dbReference>
<dbReference type="SUPFAM" id="SSF48452">
    <property type="entry name" value="TPR-like"/>
    <property type="match status" value="1"/>
</dbReference>
<protein>
    <submittedName>
        <fullName evidence="9">Tetratricopeptide repeat protein</fullName>
    </submittedName>
</protein>
<dbReference type="SMART" id="SM00028">
    <property type="entry name" value="TPR"/>
    <property type="match status" value="4"/>
</dbReference>
<feature type="repeat" description="TPR" evidence="5">
    <location>
        <begin position="734"/>
        <end position="767"/>
    </location>
</feature>
<keyword evidence="4" id="KW-0067">ATP-binding</keyword>
<dbReference type="AlphaFoldDB" id="A0A5C1AHM4"/>
<dbReference type="OrthoDB" id="6111975at2"/>
<dbReference type="GO" id="GO:0004674">
    <property type="term" value="F:protein serine/threonine kinase activity"/>
    <property type="evidence" value="ECO:0007669"/>
    <property type="project" value="TreeGrafter"/>
</dbReference>
<dbReference type="EMBL" id="CP042425">
    <property type="protein sequence ID" value="QEL18939.1"/>
    <property type="molecule type" value="Genomic_DNA"/>
</dbReference>
<evidence type="ECO:0000256" key="7">
    <source>
        <dbReference type="SAM" id="Phobius"/>
    </source>
</evidence>
<keyword evidence="5" id="KW-0802">TPR repeat</keyword>
<dbReference type="Pfam" id="PF00069">
    <property type="entry name" value="Pkinase"/>
    <property type="match status" value="1"/>
</dbReference>
<dbReference type="Gene3D" id="3.30.200.20">
    <property type="entry name" value="Phosphorylase Kinase, domain 1"/>
    <property type="match status" value="1"/>
</dbReference>
<name>A0A5C1AHM4_9BACT</name>
<evidence type="ECO:0000256" key="4">
    <source>
        <dbReference type="ARBA" id="ARBA00022840"/>
    </source>
</evidence>
<keyword evidence="3" id="KW-0418">Kinase</keyword>
<dbReference type="GO" id="GO:0005524">
    <property type="term" value="F:ATP binding"/>
    <property type="evidence" value="ECO:0007669"/>
    <property type="project" value="UniProtKB-KW"/>
</dbReference>
<dbReference type="PANTHER" id="PTHR43289">
    <property type="entry name" value="MITOGEN-ACTIVATED PROTEIN KINASE KINASE KINASE 20-RELATED"/>
    <property type="match status" value="1"/>
</dbReference>
<feature type="transmembrane region" description="Helical" evidence="7">
    <location>
        <begin position="357"/>
        <end position="379"/>
    </location>
</feature>
<keyword evidence="7" id="KW-0472">Membrane</keyword>
<dbReference type="InterPro" id="IPR011990">
    <property type="entry name" value="TPR-like_helical_dom_sf"/>
</dbReference>
<dbReference type="SMART" id="SM00220">
    <property type="entry name" value="S_TKc"/>
    <property type="match status" value="1"/>
</dbReference>
<dbReference type="RefSeq" id="WP_149113385.1">
    <property type="nucleotide sequence ID" value="NZ_CP042425.1"/>
</dbReference>
<evidence type="ECO:0000256" key="5">
    <source>
        <dbReference type="PROSITE-ProRule" id="PRU00339"/>
    </source>
</evidence>
<dbReference type="KEGG" id="lrs:PX52LOC_05989"/>
<dbReference type="Proteomes" id="UP000324974">
    <property type="component" value="Chromosome"/>
</dbReference>
<dbReference type="InterPro" id="IPR008271">
    <property type="entry name" value="Ser/Thr_kinase_AS"/>
</dbReference>
<feature type="repeat" description="TPR" evidence="5">
    <location>
        <begin position="673"/>
        <end position="706"/>
    </location>
</feature>
<feature type="region of interest" description="Disordered" evidence="6">
    <location>
        <begin position="1"/>
        <end position="22"/>
    </location>
</feature>
<reference evidence="10" key="1">
    <citation type="submission" date="2019-08" db="EMBL/GenBank/DDBJ databases">
        <title>Limnoglobus roseus gen. nov., sp. nov., a novel freshwater planctomycete with a giant genome from the family Gemmataceae.</title>
        <authorList>
            <person name="Kulichevskaya I.S."/>
            <person name="Naumoff D.G."/>
            <person name="Miroshnikov K."/>
            <person name="Ivanova A."/>
            <person name="Philippov D.A."/>
            <person name="Hakobyan A."/>
            <person name="Rijpstra I.C."/>
            <person name="Sinninghe Damste J.S."/>
            <person name="Liesack W."/>
            <person name="Dedysh S.N."/>
        </authorList>
    </citation>
    <scope>NUCLEOTIDE SEQUENCE [LARGE SCALE GENOMIC DNA]</scope>
    <source>
        <strain evidence="10">PX52</strain>
    </source>
</reference>
<sequence>MEEINRTQIQSPPDSDSTVAQTSDQIRHATELPKAAFWERSEGDYELREEIARGGMGVVHRAYDRRFGREVAIKSVHTHLQHDRQVVQRFLSEAKITARLEHPGVPPIHDLGTLPDGRPFLAMKLIHGRTLTDILAERSDQDLGSLLGTFEKICQAVAFAHRRGIIHRDLKPANVMVGEFGEVQVMDWGIAKDRKGEADDRTELTTAREIAATETQTQDGTVIGTPAFIPPEQARGETDAVTERSDVFGLGAILCVILTGQPPFVGTGAFNTVKLAAAGNLSDAFTRLDRCDADPELISLAKLCLTAKPEDRLADGEEVAHAIAGYRAGVEEKLRAVEVEKAQAAVKAAELRKRRRIAYALALSVLAFLGLSAGGAWWANRQATIREAEQIVREGATRGAIESALSQADAAIRAGKVDDADLVLSQIEPRLAELSENTFPLQFADLRLDIRTVRELDAAADLRWSLQHNRTGYDEERKLYQIAFERAGFILGGPPESLADRIRSSRIRDRLVAGLDEWLEIGPDQTGLPELLALADPDPFRTQVRAALARKDLKTVRTLVAGVNGETLPPAFAAIVGSRTVLPADDAERLLRPAYAAHRDSFPLAISLGAASVQPRSGTSSEGAVGYFRAAVALRPKNLRARLMLILALSTRGQHEEAVREGKAAVELVPDSLRALNALAAAHYQAGQLSEAEASYQTALEKSPSGPAANQKVPEFRMHAVKTLSKNPTGRPASDAYLGLGGIRFDLADYAGAARAYQKAREISPDDTSAITYEGDALDASGQLDAALTLFRTAAAQAPPESSYQQYRLVVALRDRRLFTEAAEQSKKLWDLPIFVAEEVFPLAVDIALENHQFQQAHEQAQKQLGLVPPTSVARKKAEALNEWTQNLLSLSQLPPTEREKILQNQSTDNIMSIYRLAEFYRYSGARAEAARAYRILTGITSRVGVQLPSKVLISAARTTLSKSSPPTAVDRKRALEFLWAAAESLGEAHSQAETVESRLSTRKGAYFLRSDGDFSCVRNAQFLGQLPPTEQQSWQRLWAKFESIAARSDRAVREAPPAPRER</sequence>
<dbReference type="CDD" id="cd14014">
    <property type="entry name" value="STKc_PknB_like"/>
    <property type="match status" value="1"/>
</dbReference>
<dbReference type="PROSITE" id="PS50005">
    <property type="entry name" value="TPR"/>
    <property type="match status" value="2"/>
</dbReference>
<evidence type="ECO:0000313" key="10">
    <source>
        <dbReference type="Proteomes" id="UP000324974"/>
    </source>
</evidence>
<gene>
    <name evidence="9" type="ORF">PX52LOC_05989</name>
</gene>
<evidence type="ECO:0000256" key="2">
    <source>
        <dbReference type="ARBA" id="ARBA00022741"/>
    </source>
</evidence>
<keyword evidence="10" id="KW-1185">Reference proteome</keyword>
<keyword evidence="7" id="KW-1133">Transmembrane helix</keyword>
<dbReference type="InterPro" id="IPR019734">
    <property type="entry name" value="TPR_rpt"/>
</dbReference>
<proteinExistence type="predicted"/>
<accession>A0A5C1AHM4</accession>
<keyword evidence="2" id="KW-0547">Nucleotide-binding</keyword>
<dbReference type="SUPFAM" id="SSF56112">
    <property type="entry name" value="Protein kinase-like (PK-like)"/>
    <property type="match status" value="1"/>
</dbReference>
<dbReference type="Gene3D" id="1.25.40.10">
    <property type="entry name" value="Tetratricopeptide repeat domain"/>
    <property type="match status" value="1"/>
</dbReference>
<evidence type="ECO:0000256" key="1">
    <source>
        <dbReference type="ARBA" id="ARBA00022679"/>
    </source>
</evidence>
<evidence type="ECO:0000313" key="9">
    <source>
        <dbReference type="EMBL" id="QEL18939.1"/>
    </source>
</evidence>
<dbReference type="PANTHER" id="PTHR43289:SF6">
    <property type="entry name" value="SERINE_THREONINE-PROTEIN KINASE NEKL-3"/>
    <property type="match status" value="1"/>
</dbReference>
<dbReference type="Pfam" id="PF13432">
    <property type="entry name" value="TPR_16"/>
    <property type="match status" value="3"/>
</dbReference>
<evidence type="ECO:0000259" key="8">
    <source>
        <dbReference type="PROSITE" id="PS50011"/>
    </source>
</evidence>
<feature type="domain" description="Protein kinase" evidence="8">
    <location>
        <begin position="45"/>
        <end position="324"/>
    </location>
</feature>
<keyword evidence="1" id="KW-0808">Transferase</keyword>
<organism evidence="9 10">
    <name type="scientific">Limnoglobus roseus</name>
    <dbReference type="NCBI Taxonomy" id="2598579"/>
    <lineage>
        <taxon>Bacteria</taxon>
        <taxon>Pseudomonadati</taxon>
        <taxon>Planctomycetota</taxon>
        <taxon>Planctomycetia</taxon>
        <taxon>Gemmatales</taxon>
        <taxon>Gemmataceae</taxon>
        <taxon>Limnoglobus</taxon>
    </lineage>
</organism>